<dbReference type="Gene3D" id="3.40.250.10">
    <property type="entry name" value="Rhodanese-like domain"/>
    <property type="match status" value="1"/>
</dbReference>
<feature type="domain" description="Rhodanese" evidence="1">
    <location>
        <begin position="45"/>
        <end position="135"/>
    </location>
</feature>
<dbReference type="SMART" id="SM00450">
    <property type="entry name" value="RHOD"/>
    <property type="match status" value="1"/>
</dbReference>
<keyword evidence="2" id="KW-0808">Transferase</keyword>
<dbReference type="InterPro" id="IPR001763">
    <property type="entry name" value="Rhodanese-like_dom"/>
</dbReference>
<protein>
    <submittedName>
        <fullName evidence="2">Sulfurtransferase</fullName>
    </submittedName>
</protein>
<dbReference type="PROSITE" id="PS50206">
    <property type="entry name" value="RHODANESE_3"/>
    <property type="match status" value="1"/>
</dbReference>
<keyword evidence="3" id="KW-1185">Reference proteome</keyword>
<dbReference type="Proteomes" id="UP000053024">
    <property type="component" value="Unassembled WGS sequence"/>
</dbReference>
<dbReference type="AlphaFoldDB" id="A0A101SPV2"/>
<sequence length="158" mass="16385">MTDTPLTSAAMRVPPAAPGEAAAFFAARLAVQADVSDVHASLRSGDPGFVLVDSRAIAGWRQGRVPGAVHLPTAEIPARAAQLLDPAVPVVTYCWGPGCDGATRSALALAQLGYRVKEMIGGIEYWIREGFPVESATGTEQREPDPLTGPVGSVSCAC</sequence>
<dbReference type="SUPFAM" id="SSF52821">
    <property type="entry name" value="Rhodanese/Cell cycle control phosphatase"/>
    <property type="match status" value="1"/>
</dbReference>
<dbReference type="STRING" id="285568.AQJ66_32580"/>
<dbReference type="InterPro" id="IPR050229">
    <property type="entry name" value="GlpE_sulfurtransferase"/>
</dbReference>
<proteinExistence type="predicted"/>
<dbReference type="Pfam" id="PF00581">
    <property type="entry name" value="Rhodanese"/>
    <property type="match status" value="1"/>
</dbReference>
<dbReference type="RefSeq" id="WP_061929155.1">
    <property type="nucleotide sequence ID" value="NZ_JBEYBH010000029.1"/>
</dbReference>
<gene>
    <name evidence="2" type="ORF">AQJ66_32580</name>
</gene>
<evidence type="ECO:0000259" key="1">
    <source>
        <dbReference type="PROSITE" id="PS50206"/>
    </source>
</evidence>
<dbReference type="PANTHER" id="PTHR43031">
    <property type="entry name" value="FAD-DEPENDENT OXIDOREDUCTASE"/>
    <property type="match status" value="1"/>
</dbReference>
<dbReference type="InterPro" id="IPR036873">
    <property type="entry name" value="Rhodanese-like_dom_sf"/>
</dbReference>
<dbReference type="EMBL" id="LMWX01000062">
    <property type="protein sequence ID" value="KUN77717.1"/>
    <property type="molecule type" value="Genomic_DNA"/>
</dbReference>
<name>A0A101SPV2_9ACTN</name>
<evidence type="ECO:0000313" key="3">
    <source>
        <dbReference type="Proteomes" id="UP000053024"/>
    </source>
</evidence>
<reference evidence="2 3" key="1">
    <citation type="submission" date="2015-10" db="EMBL/GenBank/DDBJ databases">
        <title>Draft genome sequence of Streptomyces bungoensis DSM 41781, type strain for the species Streptomyces bungoensis.</title>
        <authorList>
            <person name="Ruckert C."/>
            <person name="Winkler A."/>
            <person name="Kalinowski J."/>
            <person name="Kampfer P."/>
            <person name="Glaeser S."/>
        </authorList>
    </citation>
    <scope>NUCLEOTIDE SEQUENCE [LARGE SCALE GENOMIC DNA]</scope>
    <source>
        <strain evidence="2 3">DSM 41781</strain>
    </source>
</reference>
<dbReference type="GO" id="GO:0016740">
    <property type="term" value="F:transferase activity"/>
    <property type="evidence" value="ECO:0007669"/>
    <property type="project" value="UniProtKB-KW"/>
</dbReference>
<comment type="caution">
    <text evidence="2">The sequence shown here is derived from an EMBL/GenBank/DDBJ whole genome shotgun (WGS) entry which is preliminary data.</text>
</comment>
<accession>A0A101SPV2</accession>
<dbReference type="PANTHER" id="PTHR43031:SF1">
    <property type="entry name" value="PYRIDINE NUCLEOTIDE-DISULPHIDE OXIDOREDUCTASE"/>
    <property type="match status" value="1"/>
</dbReference>
<evidence type="ECO:0000313" key="2">
    <source>
        <dbReference type="EMBL" id="KUN77717.1"/>
    </source>
</evidence>
<organism evidence="2 3">
    <name type="scientific">Streptomyces bungoensis</name>
    <dbReference type="NCBI Taxonomy" id="285568"/>
    <lineage>
        <taxon>Bacteria</taxon>
        <taxon>Bacillati</taxon>
        <taxon>Actinomycetota</taxon>
        <taxon>Actinomycetes</taxon>
        <taxon>Kitasatosporales</taxon>
        <taxon>Streptomycetaceae</taxon>
        <taxon>Streptomyces</taxon>
    </lineage>
</organism>